<keyword evidence="1" id="KW-0812">Transmembrane</keyword>
<evidence type="ECO:0000313" key="2">
    <source>
        <dbReference type="EMBL" id="KZT22004.1"/>
    </source>
</evidence>
<reference evidence="2 3" key="1">
    <citation type="journal article" date="2016" name="Mol. Biol. Evol.">
        <title>Comparative Genomics of Early-Diverging Mushroom-Forming Fungi Provides Insights into the Origins of Lignocellulose Decay Capabilities.</title>
        <authorList>
            <person name="Nagy L.G."/>
            <person name="Riley R."/>
            <person name="Tritt A."/>
            <person name="Adam C."/>
            <person name="Daum C."/>
            <person name="Floudas D."/>
            <person name="Sun H."/>
            <person name="Yadav J.S."/>
            <person name="Pangilinan J."/>
            <person name="Larsson K.H."/>
            <person name="Matsuura K."/>
            <person name="Barry K."/>
            <person name="Labutti K."/>
            <person name="Kuo R."/>
            <person name="Ohm R.A."/>
            <person name="Bhattacharya S.S."/>
            <person name="Shirouzu T."/>
            <person name="Yoshinaga Y."/>
            <person name="Martin F.M."/>
            <person name="Grigoriev I.V."/>
            <person name="Hibbett D.S."/>
        </authorList>
    </citation>
    <scope>NUCLEOTIDE SEQUENCE [LARGE SCALE GENOMIC DNA]</scope>
    <source>
        <strain evidence="2 3">HHB14362 ss-1</strain>
    </source>
</reference>
<protein>
    <submittedName>
        <fullName evidence="2">Uncharacterized protein</fullName>
    </submittedName>
</protein>
<feature type="transmembrane region" description="Helical" evidence="1">
    <location>
        <begin position="31"/>
        <end position="53"/>
    </location>
</feature>
<dbReference type="Proteomes" id="UP000076761">
    <property type="component" value="Unassembled WGS sequence"/>
</dbReference>
<keyword evidence="3" id="KW-1185">Reference proteome</keyword>
<sequence length="54" mass="5824">MGYASTPPNPPIADEERKAYGPSVVKFGRFILIYPFALKVSVCGQSLIASLILP</sequence>
<name>A0A165Q6Z6_9AGAM</name>
<dbReference type="InParanoid" id="A0A165Q6Z6"/>
<dbReference type="AlphaFoldDB" id="A0A165Q6Z6"/>
<proteinExistence type="predicted"/>
<gene>
    <name evidence="2" type="ORF">NEOLEDRAFT_1138526</name>
</gene>
<organism evidence="2 3">
    <name type="scientific">Neolentinus lepideus HHB14362 ss-1</name>
    <dbReference type="NCBI Taxonomy" id="1314782"/>
    <lineage>
        <taxon>Eukaryota</taxon>
        <taxon>Fungi</taxon>
        <taxon>Dikarya</taxon>
        <taxon>Basidiomycota</taxon>
        <taxon>Agaricomycotina</taxon>
        <taxon>Agaricomycetes</taxon>
        <taxon>Gloeophyllales</taxon>
        <taxon>Gloeophyllaceae</taxon>
        <taxon>Neolentinus</taxon>
    </lineage>
</organism>
<dbReference type="OrthoDB" id="422086at2759"/>
<accession>A0A165Q6Z6</accession>
<keyword evidence="1" id="KW-0472">Membrane</keyword>
<keyword evidence="1" id="KW-1133">Transmembrane helix</keyword>
<dbReference type="EMBL" id="KV425600">
    <property type="protein sequence ID" value="KZT22004.1"/>
    <property type="molecule type" value="Genomic_DNA"/>
</dbReference>
<evidence type="ECO:0000313" key="3">
    <source>
        <dbReference type="Proteomes" id="UP000076761"/>
    </source>
</evidence>
<evidence type="ECO:0000256" key="1">
    <source>
        <dbReference type="SAM" id="Phobius"/>
    </source>
</evidence>